<dbReference type="SUPFAM" id="SSF47203">
    <property type="entry name" value="Acyl-CoA dehydrogenase C-terminal domain-like"/>
    <property type="match status" value="1"/>
</dbReference>
<evidence type="ECO:0000256" key="5">
    <source>
        <dbReference type="ARBA" id="ARBA00023002"/>
    </source>
</evidence>
<protein>
    <submittedName>
        <fullName evidence="10">Acyl-CoA dehydrogenase</fullName>
    </submittedName>
</protein>
<dbReference type="RefSeq" id="WP_233124436.1">
    <property type="nucleotide sequence ID" value="NZ_BMKF01000003.1"/>
</dbReference>
<evidence type="ECO:0000256" key="2">
    <source>
        <dbReference type="ARBA" id="ARBA00009347"/>
    </source>
</evidence>
<keyword evidence="3 6" id="KW-0285">Flavoprotein</keyword>
<evidence type="ECO:0000313" key="11">
    <source>
        <dbReference type="Proteomes" id="UP000628854"/>
    </source>
</evidence>
<dbReference type="Pfam" id="PF00441">
    <property type="entry name" value="Acyl-CoA_dh_1"/>
    <property type="match status" value="1"/>
</dbReference>
<dbReference type="InterPro" id="IPR006091">
    <property type="entry name" value="Acyl-CoA_Oxase/DH_mid-dom"/>
</dbReference>
<dbReference type="SUPFAM" id="SSF56645">
    <property type="entry name" value="Acyl-CoA dehydrogenase NM domain-like"/>
    <property type="match status" value="1"/>
</dbReference>
<evidence type="ECO:0000256" key="1">
    <source>
        <dbReference type="ARBA" id="ARBA00001974"/>
    </source>
</evidence>
<proteinExistence type="inferred from homology"/>
<comment type="similarity">
    <text evidence="2 6">Belongs to the acyl-CoA dehydrogenase family.</text>
</comment>
<accession>A0ABQ1K0E6</accession>
<dbReference type="Proteomes" id="UP000628854">
    <property type="component" value="Unassembled WGS sequence"/>
</dbReference>
<dbReference type="PANTHER" id="PTHR43292">
    <property type="entry name" value="ACYL-COA DEHYDROGENASE"/>
    <property type="match status" value="1"/>
</dbReference>
<evidence type="ECO:0000259" key="7">
    <source>
        <dbReference type="Pfam" id="PF00441"/>
    </source>
</evidence>
<dbReference type="InterPro" id="IPR046373">
    <property type="entry name" value="Acyl-CoA_Oxase/DH_mid-dom_sf"/>
</dbReference>
<keyword evidence="5 6" id="KW-0560">Oxidoreductase</keyword>
<keyword evidence="4 6" id="KW-0274">FAD</keyword>
<dbReference type="InterPro" id="IPR037069">
    <property type="entry name" value="AcylCoA_DH/ox_N_sf"/>
</dbReference>
<reference evidence="11" key="1">
    <citation type="journal article" date="2019" name="Int. J. Syst. Evol. Microbiol.">
        <title>The Global Catalogue of Microorganisms (GCM) 10K type strain sequencing project: providing services to taxonomists for standard genome sequencing and annotation.</title>
        <authorList>
            <consortium name="The Broad Institute Genomics Platform"/>
            <consortium name="The Broad Institute Genome Sequencing Center for Infectious Disease"/>
            <person name="Wu L."/>
            <person name="Ma J."/>
        </authorList>
    </citation>
    <scope>NUCLEOTIDE SEQUENCE [LARGE SCALE GENOMIC DNA]</scope>
    <source>
        <strain evidence="11">CGMCC 1.15928</strain>
    </source>
</reference>
<name>A0ABQ1K0E6_9PROT</name>
<dbReference type="Gene3D" id="1.20.140.10">
    <property type="entry name" value="Butyryl-CoA Dehydrogenase, subunit A, domain 3"/>
    <property type="match status" value="1"/>
</dbReference>
<dbReference type="Pfam" id="PF02770">
    <property type="entry name" value="Acyl-CoA_dh_M"/>
    <property type="match status" value="1"/>
</dbReference>
<evidence type="ECO:0000256" key="6">
    <source>
        <dbReference type="RuleBase" id="RU362125"/>
    </source>
</evidence>
<dbReference type="Gene3D" id="1.10.540.10">
    <property type="entry name" value="Acyl-CoA dehydrogenase/oxidase, N-terminal domain"/>
    <property type="match status" value="1"/>
</dbReference>
<evidence type="ECO:0000313" key="10">
    <source>
        <dbReference type="EMBL" id="GGB81206.1"/>
    </source>
</evidence>
<comment type="caution">
    <text evidence="10">The sequence shown here is derived from an EMBL/GenBank/DDBJ whole genome shotgun (WGS) entry which is preliminary data.</text>
</comment>
<sequence length="382" mass="42126">MQGATRFALEREPANEAPVPMRDFAFEVDDFLARDLTEDLRDAGRRTTGLKSDPAACKVWRERLRRKGWLAPSWPVEHGGPGWTVEQRLYFERACADNDAPVLMSSGIRTIGPLIMSMGTPEQKHRYLPAILSGRHEWCQGFSEPQAGSDLTALALKAELDADDFILNGTKLWTSFAQTATHMFLLARSDRNSSGRDGIVFLLVDLSLPGIKVQPIRCIDGSAEVSEVFFDNVRTPARDRIAAIGEGWKAARKLMEIARSNNTTTGVLRAAWRSAKRHVLALDIPDEALLSRLARLDADIQAFEALEGRLASGHPFLKPASRASLIKLRATELRQQISEIGLAAQPNHPLAQTQYLSTRAATIYSGTSEIHRNGLAHAIGCP</sequence>
<feature type="domain" description="Acyl-CoA oxidase/dehydrogenase middle" evidence="8">
    <location>
        <begin position="139"/>
        <end position="233"/>
    </location>
</feature>
<dbReference type="InterPro" id="IPR036250">
    <property type="entry name" value="AcylCo_DH-like_C"/>
</dbReference>
<evidence type="ECO:0000259" key="8">
    <source>
        <dbReference type="Pfam" id="PF02770"/>
    </source>
</evidence>
<evidence type="ECO:0000256" key="3">
    <source>
        <dbReference type="ARBA" id="ARBA00022630"/>
    </source>
</evidence>
<dbReference type="InterPro" id="IPR009075">
    <property type="entry name" value="AcylCo_DH/oxidase_C"/>
</dbReference>
<dbReference type="EMBL" id="BMKF01000003">
    <property type="protein sequence ID" value="GGB81206.1"/>
    <property type="molecule type" value="Genomic_DNA"/>
</dbReference>
<evidence type="ECO:0000259" key="9">
    <source>
        <dbReference type="Pfam" id="PF02771"/>
    </source>
</evidence>
<dbReference type="InterPro" id="IPR009100">
    <property type="entry name" value="AcylCoA_DH/oxidase_NM_dom_sf"/>
</dbReference>
<dbReference type="InterPro" id="IPR052161">
    <property type="entry name" value="Mycobact_Acyl-CoA_DH"/>
</dbReference>
<organism evidence="10 11">
    <name type="scientific">Henriciella pelagia</name>
    <dbReference type="NCBI Taxonomy" id="1977912"/>
    <lineage>
        <taxon>Bacteria</taxon>
        <taxon>Pseudomonadati</taxon>
        <taxon>Pseudomonadota</taxon>
        <taxon>Alphaproteobacteria</taxon>
        <taxon>Hyphomonadales</taxon>
        <taxon>Hyphomonadaceae</taxon>
        <taxon>Henriciella</taxon>
    </lineage>
</organism>
<feature type="domain" description="Acyl-CoA dehydrogenase/oxidase N-terminal" evidence="9">
    <location>
        <begin position="27"/>
        <end position="134"/>
    </location>
</feature>
<dbReference type="InterPro" id="IPR013786">
    <property type="entry name" value="AcylCoA_DH/ox_N"/>
</dbReference>
<dbReference type="Pfam" id="PF02771">
    <property type="entry name" value="Acyl-CoA_dh_N"/>
    <property type="match status" value="1"/>
</dbReference>
<gene>
    <name evidence="10" type="ORF">GCM10011503_32480</name>
</gene>
<evidence type="ECO:0000256" key="4">
    <source>
        <dbReference type="ARBA" id="ARBA00022827"/>
    </source>
</evidence>
<dbReference type="Gene3D" id="2.40.110.10">
    <property type="entry name" value="Butyryl-CoA Dehydrogenase, subunit A, domain 2"/>
    <property type="match status" value="1"/>
</dbReference>
<dbReference type="PANTHER" id="PTHR43292:SF3">
    <property type="entry name" value="ACYL-COA DEHYDROGENASE FADE29"/>
    <property type="match status" value="1"/>
</dbReference>
<comment type="cofactor">
    <cofactor evidence="1 6">
        <name>FAD</name>
        <dbReference type="ChEBI" id="CHEBI:57692"/>
    </cofactor>
</comment>
<feature type="domain" description="Acyl-CoA dehydrogenase/oxidase C-terminal" evidence="7">
    <location>
        <begin position="245"/>
        <end position="379"/>
    </location>
</feature>
<keyword evidence="11" id="KW-1185">Reference proteome</keyword>